<dbReference type="Proteomes" id="UP000612680">
    <property type="component" value="Chromosome"/>
</dbReference>
<sequence>MDWLKEGDIVFLEKGMDVYAQIPLYFFRNQHPYSKEVSVGQATVGVKRSRLSSESALRDEIADMIKFIFAYRKMPLDTKILNRFLLHQLPPAQDNEFVINRGEYEVIKVSFGPGERRVYCRCLAEPKTIVYFFQQHNNFPKYPNMVAIRRVEENPK</sequence>
<organism evidence="1 2">
    <name type="scientific">Dyadobacter sandarakinus</name>
    <dbReference type="NCBI Taxonomy" id="2747268"/>
    <lineage>
        <taxon>Bacteria</taxon>
        <taxon>Pseudomonadati</taxon>
        <taxon>Bacteroidota</taxon>
        <taxon>Cytophagia</taxon>
        <taxon>Cytophagales</taxon>
        <taxon>Spirosomataceae</taxon>
        <taxon>Dyadobacter</taxon>
    </lineage>
</organism>
<name>A0ABX7I137_9BACT</name>
<accession>A0ABX7I137</accession>
<proteinExistence type="predicted"/>
<reference evidence="1 2" key="1">
    <citation type="submission" date="2020-06" db="EMBL/GenBank/DDBJ databases">
        <title>Dyadobacter sandarakinus sp. nov., isolated from the soil of the Arctic Yellow River Station.</title>
        <authorList>
            <person name="Zhang Y."/>
            <person name="Peng F."/>
        </authorList>
    </citation>
    <scope>NUCLEOTIDE SEQUENCE [LARGE SCALE GENOMIC DNA]</scope>
    <source>
        <strain evidence="1 2">Q3-56</strain>
    </source>
</reference>
<keyword evidence="2" id="KW-1185">Reference proteome</keyword>
<evidence type="ECO:0000313" key="1">
    <source>
        <dbReference type="EMBL" id="QRQ99738.1"/>
    </source>
</evidence>
<gene>
    <name evidence="1" type="ORF">HWI92_01800</name>
</gene>
<protein>
    <submittedName>
        <fullName evidence="1">Uncharacterized protein</fullName>
    </submittedName>
</protein>
<dbReference type="EMBL" id="CP056775">
    <property type="protein sequence ID" value="QRQ99738.1"/>
    <property type="molecule type" value="Genomic_DNA"/>
</dbReference>
<evidence type="ECO:0000313" key="2">
    <source>
        <dbReference type="Proteomes" id="UP000612680"/>
    </source>
</evidence>
<dbReference type="RefSeq" id="WP_204660499.1">
    <property type="nucleotide sequence ID" value="NZ_CP056775.1"/>
</dbReference>